<dbReference type="EMBL" id="CP119317">
    <property type="protein sequence ID" value="WEK53467.1"/>
    <property type="molecule type" value="Genomic_DNA"/>
</dbReference>
<protein>
    <submittedName>
        <fullName evidence="1">Uncharacterized protein</fullName>
    </submittedName>
</protein>
<name>A0AA95JC28_9BACL</name>
<accession>A0AA95JC28</accession>
<dbReference type="AlphaFoldDB" id="A0AA95JC28"/>
<gene>
    <name evidence="1" type="ORF">P0Y55_12855</name>
</gene>
<dbReference type="Proteomes" id="UP001178662">
    <property type="component" value="Chromosome"/>
</dbReference>
<reference evidence="1" key="1">
    <citation type="submission" date="2023-03" db="EMBL/GenBank/DDBJ databases">
        <title>Andean soil-derived lignocellulolytic bacterial consortium as a source of novel taxa and putative plastic-active enzymes.</title>
        <authorList>
            <person name="Diaz-Garcia L."/>
            <person name="Chuvochina M."/>
            <person name="Feuerriegel G."/>
            <person name="Bunk B."/>
            <person name="Sproer C."/>
            <person name="Streit W.R."/>
            <person name="Rodriguez L.M."/>
            <person name="Overmann J."/>
            <person name="Jimenez D.J."/>
        </authorList>
    </citation>
    <scope>NUCLEOTIDE SEQUENCE</scope>
    <source>
        <strain evidence="1">MAG 2441</strain>
    </source>
</reference>
<evidence type="ECO:0000313" key="2">
    <source>
        <dbReference type="Proteomes" id="UP001178662"/>
    </source>
</evidence>
<organism evidence="1 2">
    <name type="scientific">Candidatus Cohnella colombiensis</name>
    <dbReference type="NCBI Taxonomy" id="3121368"/>
    <lineage>
        <taxon>Bacteria</taxon>
        <taxon>Bacillati</taxon>
        <taxon>Bacillota</taxon>
        <taxon>Bacilli</taxon>
        <taxon>Bacillales</taxon>
        <taxon>Paenibacillaceae</taxon>
        <taxon>Cohnella</taxon>
    </lineage>
</organism>
<evidence type="ECO:0000313" key="1">
    <source>
        <dbReference type="EMBL" id="WEK53467.1"/>
    </source>
</evidence>
<proteinExistence type="predicted"/>
<keyword evidence="2" id="KW-1185">Reference proteome</keyword>
<sequence>MVLKRILNDEFDQVFNGTIILDSDIEDKLHSKHKVYRDDLEDALGDPYRVVLKPKQKSKTPTNQFMSSGNLYEISCETSDGRVLFIVTRLFNDGNLYIITAYWATADLKQIYYQESEVLRDE</sequence>